<feature type="domain" description="C2H2-type" evidence="2">
    <location>
        <begin position="485"/>
        <end position="515"/>
    </location>
</feature>
<feature type="domain" description="C2H2-type" evidence="2">
    <location>
        <begin position="449"/>
        <end position="475"/>
    </location>
</feature>
<dbReference type="AlphaFoldDB" id="A0A139H533"/>
<dbReference type="Proteomes" id="UP000070133">
    <property type="component" value="Unassembled WGS sequence"/>
</dbReference>
<dbReference type="InterPro" id="IPR059095">
    <property type="entry name" value="Znf_C2H2_17_2nd"/>
</dbReference>
<feature type="compositionally biased region" description="Basic and acidic residues" evidence="1">
    <location>
        <begin position="514"/>
        <end position="532"/>
    </location>
</feature>
<dbReference type="OrthoDB" id="5062908at2759"/>
<dbReference type="SMART" id="SM00355">
    <property type="entry name" value="ZnF_C2H2"/>
    <property type="match status" value="2"/>
</dbReference>
<evidence type="ECO:0000313" key="4">
    <source>
        <dbReference type="Proteomes" id="UP000070133"/>
    </source>
</evidence>
<dbReference type="Pfam" id="PF26177">
    <property type="entry name" value="zf_C2H2_17_1st"/>
    <property type="match status" value="1"/>
</dbReference>
<reference evidence="3 4" key="1">
    <citation type="submission" date="2015-07" db="EMBL/GenBank/DDBJ databases">
        <title>Comparative genomics of the Sigatoka disease complex on banana suggests a link between parallel evolutionary changes in Pseudocercospora fijiensis and Pseudocercospora eumusae and increased virulence on the banana host.</title>
        <authorList>
            <person name="Chang T.-C."/>
            <person name="Salvucci A."/>
            <person name="Crous P.W."/>
            <person name="Stergiopoulos I."/>
        </authorList>
    </citation>
    <scope>NUCLEOTIDE SEQUENCE [LARGE SCALE GENOMIC DNA]</scope>
    <source>
        <strain evidence="3 4">CBS 114824</strain>
    </source>
</reference>
<dbReference type="Gene3D" id="3.30.160.60">
    <property type="entry name" value="Classic Zinc Finger"/>
    <property type="match status" value="1"/>
</dbReference>
<dbReference type="STRING" id="321146.A0A139H533"/>
<dbReference type="InterPro" id="IPR013087">
    <property type="entry name" value="Znf_C2H2_type"/>
</dbReference>
<feature type="compositionally biased region" description="Polar residues" evidence="1">
    <location>
        <begin position="247"/>
        <end position="257"/>
    </location>
</feature>
<proteinExistence type="predicted"/>
<accession>A0A139H533</accession>
<dbReference type="Pfam" id="PF26176">
    <property type="entry name" value="zf_C2H2_17_2"/>
    <property type="match status" value="1"/>
</dbReference>
<keyword evidence="4" id="KW-1185">Reference proteome</keyword>
<dbReference type="EMBL" id="LFZN01000139">
    <property type="protein sequence ID" value="KXS97576.1"/>
    <property type="molecule type" value="Genomic_DNA"/>
</dbReference>
<name>A0A139H533_9PEZI</name>
<sequence>MTYRSREDYLAASKEFAPFPQPGSVLFAQPAEVDHWCQSITYPDSGYPLSPPDTASDCAPSDCPDMNGPSWTQAQVPEGSWATAHNPEHSTFVQNPWQPTPLTTQELQTLDSSSWYSISQGPVDTGLSPVLSHESQSTHTLNCISEPELLPLPPGLDLSFIGEPTWDNAGSVVCPGSTISQDFTSSMVSSPEVLAPLYPVSTASMPPTCGPQQSALYFSAPYPRRTTSDPVLSQGRPILPRAEGASSPESHSQSHAEQAQIPGVGRADAAPSVSNATGLPQDAPFPFGPVHTVAQQARMSPVGHGLLTPRPDSAPCQTVPKTYYPDSTNAETSALVRYDQTGSMMASSESYAYGFGQTQHMPAPMSGPQGMTSAELFKGPMPVQPSSSAASMTSESEEGRHRNDPLYSRGPESDGLYHCPFKSDPNCQHKPTKLKCNYDKFIDSHLKPFRCKVEACSKQEFSSTACLLRHEREAHGMHGHGDRPHLCYYGGCERGIPGNGFPRRYNLFDHMKRVHDHKDEPSQDRASPEGRKGSGRKRKAAGSVSEEPAAQRPKVQQVPTPVSEPSPVMAGPQATYVSTDGPSAEDYRTIHNRQQRAAYSQWANQRQVLEFSVNSVNGPQDEASLQRLSQNVEEFRRLSQQARHG</sequence>
<feature type="region of interest" description="Disordered" evidence="1">
    <location>
        <begin position="227"/>
        <end position="289"/>
    </location>
</feature>
<evidence type="ECO:0000259" key="2">
    <source>
        <dbReference type="SMART" id="SM00355"/>
    </source>
</evidence>
<dbReference type="InterPro" id="IPR059009">
    <property type="entry name" value="Znf_C2H2_17_1st"/>
</dbReference>
<evidence type="ECO:0000256" key="1">
    <source>
        <dbReference type="SAM" id="MobiDB-lite"/>
    </source>
</evidence>
<protein>
    <recommendedName>
        <fullName evidence="2">C2H2-type domain-containing protein</fullName>
    </recommendedName>
</protein>
<feature type="region of interest" description="Disordered" evidence="1">
    <location>
        <begin position="365"/>
        <end position="409"/>
    </location>
</feature>
<organism evidence="3 4">
    <name type="scientific">Pseudocercospora eumusae</name>
    <dbReference type="NCBI Taxonomy" id="321146"/>
    <lineage>
        <taxon>Eukaryota</taxon>
        <taxon>Fungi</taxon>
        <taxon>Dikarya</taxon>
        <taxon>Ascomycota</taxon>
        <taxon>Pezizomycotina</taxon>
        <taxon>Dothideomycetes</taxon>
        <taxon>Dothideomycetidae</taxon>
        <taxon>Mycosphaerellales</taxon>
        <taxon>Mycosphaerellaceae</taxon>
        <taxon>Pseudocercospora</taxon>
    </lineage>
</organism>
<evidence type="ECO:0000313" key="3">
    <source>
        <dbReference type="EMBL" id="KXS97576.1"/>
    </source>
</evidence>
<gene>
    <name evidence="3" type="ORF">AC578_9768</name>
</gene>
<comment type="caution">
    <text evidence="3">The sequence shown here is derived from an EMBL/GenBank/DDBJ whole genome shotgun (WGS) entry which is preliminary data.</text>
</comment>
<feature type="region of interest" description="Disordered" evidence="1">
    <location>
        <begin position="514"/>
        <end position="586"/>
    </location>
</feature>